<evidence type="ECO:0000256" key="1">
    <source>
        <dbReference type="SAM" id="Coils"/>
    </source>
</evidence>
<dbReference type="EMBL" id="LK055136">
    <property type="protein sequence ID" value="CDR71717.1"/>
    <property type="molecule type" value="Genomic_DNA"/>
</dbReference>
<keyword evidence="2" id="KW-1133">Transmembrane helix</keyword>
<dbReference type="RefSeq" id="XP_012770663.1">
    <property type="nucleotide sequence ID" value="XM_012915209.1"/>
</dbReference>
<dbReference type="GeneID" id="24561937"/>
<feature type="coiled-coil region" evidence="1">
    <location>
        <begin position="94"/>
        <end position="128"/>
    </location>
</feature>
<name>A0A061BJS5_BABBI</name>
<dbReference type="VEuPathDB" id="PiroplasmaDB:BBBOND_0003760"/>
<evidence type="ECO:0008006" key="4">
    <source>
        <dbReference type="Google" id="ProtNLM"/>
    </source>
</evidence>
<feature type="transmembrane region" description="Helical" evidence="2">
    <location>
        <begin position="1663"/>
        <end position="1684"/>
    </location>
</feature>
<keyword evidence="2" id="KW-0472">Membrane</keyword>
<accession>A0A061BJS5</accession>
<dbReference type="OrthoDB" id="366456at2759"/>
<dbReference type="KEGG" id="bbig:BBBOND_0003760"/>
<gene>
    <name evidence="3" type="ORF">BBBOND_0003760</name>
</gene>
<sequence>MGFLSGVLGAVKDENEVTTYDDNKELNDILSNLQNSIGKGSSVFSSQITQVSQWLHRYEMRFGDKTGAATSALSALNNKKIGDEFMKRVAGKGHEKLQKQLEDWTTVVGEIETELNKIENENVNALDKSLREKIKREMKDVRNALWLLKESAVKEDFRRQVKVVDDTLEAEKKKLDEVINKESATVRKVLDKESDNVINDVNKDLLELQKTLGEDYNNLFKVISKITEKRKTGMRTIRGSIEFAKTEVNNELGAAGAARNTIALMFEKIKHLLEKVDRDQGPGKLMSHLRHQVNEITSELLAVGRKLQRYVESLRQSIGQAEQLRRIAAQKVMDVHKALDHRTIDKLTRKKSTLGQEVDKIVNANQALNDVNNKLGAEIANLGEWNVKAQGAASVAIEKCEAVVKALDHTENKELKNALEQIGTTTRQLDTAYTKTQDHLVKEVAKAKAANQRLNNINTEVTANVDGDISSLISKLSSDKGSVMKKMGSERIKKAKSFMGEYQDITHSDLKLLFADAGIKSDLLGALQAAAQKGIQAFHDKLSRDHKLTPLASITENVHEVVNETVRQLRQQIDKAVESIKTRLREIYKMVENKADENKGIIPQHLTLYYYVMKMKNMLKQDIKETYDVSKDLTKIHDQLSELHGKEIPDQTKTIFRSVVAITEQLNTLGFSLKNKFNTDDLMDKLEDLNSKIGENINNGVTPTGSLKALHDELVALTAGELTESPTSKIQTAINETLKTVEKLETVPSNVDDIRVEVNNCLDKLRKELINHLDATDLAVSQANDGLKHEIKAVYDAVGSAKRIATQAIEAIKVALADAVRRAFNSGQNAVKVLQETLIYNNNRAFDELTTQVRSFFSEQKLADLSALQTLLTRQLREITHIIDTDQVTGVKGLLVKTKNDFAAPLNSFFTSPTPEQMKLADLADKLKQCFTTTFTNLQKQTDFRFDHQTLETFKSSLTKLLTGLATSQHFDHNFTTNLNSLITTLARMVPHKFGEPSTPLLQTLKDGMEALAGQLNHAYVNSYSGLTVDWSKTINGKPQLTDDAERCAKLFLTCLSTLFEYLSKLMNECQHAWISDKIHSTTDLGKWFGECGFHVSTSDANRDGELRNESKLQGRNILPLITKDNHVFNRYYVGNLKDIFGYLHDYLRVCHLTPRPKPRSPCSVYDMLCWLTGLTYRSYYQDLLLNSFSDLLDKPEKSDDAFAVDGIGLEIQTAKSLLAYPQTITAANLTDAITEVCYYAEDVLITVLGHGDADCTYAVEHSNNSLNLYYPPRSEDCLQMIIDVLRSMLQPLTFLKKQCALETKYYGWQQCTYGSGVQPSCWQCGEHSSIYPSSSHDCSGTSPLQLYLTDSLGGMLPHSLSSIGCKSSCSTCTKSSPGMPCLTPLGFSRFSRGTRTGKDLSNVLTKFLSNDHVAWLLTLVPKPPSTLPEHYGFVTSLVLSSVVPLTQRQATHKSVADAFKKCISEQTIDLYNNPTDLTNALGNAYGCSQTGHEAKSHLPPYADLSSISMTNTCPDQDVHCAPYIDCLSANCYKYMAKQHANLYFSWSIYLPWNLWKCLCSLLDAFGSINCKSFGCPGCSCTPSSHGAKHNCSCRALVCCRAVLPTFYRYGFTFKDPKMLLDGKNRKRCSHFYTQLESVVKSTYFTKLFDQCDMILWRIREPFSYLVLALWLLSLLYLLHIMVIRLDLLHIKSHLHSPSSHRIAAQSLLAAARVGKLGRVFYLQP</sequence>
<reference evidence="3" key="1">
    <citation type="journal article" date="2014" name="Nucleic Acids Res.">
        <title>The evolutionary dynamics of variant antigen genes in Babesia reveal a history of genomic innovation underlying host-parasite interaction.</title>
        <authorList>
            <person name="Jackson A.P."/>
            <person name="Otto T.D."/>
            <person name="Darby A."/>
            <person name="Ramaprasad A."/>
            <person name="Xia D."/>
            <person name="Echaide I.E."/>
            <person name="Farber M."/>
            <person name="Gahlot S."/>
            <person name="Gamble J."/>
            <person name="Gupta D."/>
            <person name="Gupta Y."/>
            <person name="Jackson L."/>
            <person name="Malandrin L."/>
            <person name="Malas T.B."/>
            <person name="Moussa E."/>
            <person name="Nair M."/>
            <person name="Reid AJ."/>
            <person name="Sanders M."/>
            <person name="Sharma J."/>
            <person name="Tracey A."/>
            <person name="Quail M.A."/>
            <person name="Weir W."/>
            <person name="Wastling J.M."/>
            <person name="Hall N."/>
            <person name="Willadsen P."/>
            <person name="Lingelbach K."/>
            <person name="Shiels B."/>
            <person name="Tait A."/>
            <person name="Berriman M."/>
            <person name="Allred D.R."/>
            <person name="Pain A."/>
        </authorList>
    </citation>
    <scope>NUCLEOTIDE SEQUENCE</scope>
    <source>
        <strain evidence="3">Bond</strain>
    </source>
</reference>
<evidence type="ECO:0000313" key="3">
    <source>
        <dbReference type="EMBL" id="CDR71717.1"/>
    </source>
</evidence>
<protein>
    <recommendedName>
        <fullName evidence="4">C3H1-type domain-containing protein</fullName>
    </recommendedName>
</protein>
<organism evidence="3">
    <name type="scientific">Babesia bigemina</name>
    <dbReference type="NCBI Taxonomy" id="5866"/>
    <lineage>
        <taxon>Eukaryota</taxon>
        <taxon>Sar</taxon>
        <taxon>Alveolata</taxon>
        <taxon>Apicomplexa</taxon>
        <taxon>Aconoidasida</taxon>
        <taxon>Piroplasmida</taxon>
        <taxon>Babesiidae</taxon>
        <taxon>Babesia</taxon>
    </lineage>
</organism>
<evidence type="ECO:0000256" key="2">
    <source>
        <dbReference type="SAM" id="Phobius"/>
    </source>
</evidence>
<reference evidence="3" key="2">
    <citation type="submission" date="2014-06" db="EMBL/GenBank/DDBJ databases">
        <authorList>
            <person name="Aslett M."/>
            <person name="De Silva Nishadi"/>
        </authorList>
    </citation>
    <scope>NUCLEOTIDE SEQUENCE</scope>
    <source>
        <strain evidence="3">Bond</strain>
    </source>
</reference>
<proteinExistence type="predicted"/>
<keyword evidence="2" id="KW-0812">Transmembrane</keyword>
<keyword evidence="1" id="KW-0175">Coiled coil</keyword>